<comment type="caution">
    <text evidence="5">The sequence shown here is derived from an EMBL/GenBank/DDBJ whole genome shotgun (WGS) entry which is preliminary data.</text>
</comment>
<evidence type="ECO:0000256" key="3">
    <source>
        <dbReference type="ARBA" id="ARBA00023239"/>
    </source>
</evidence>
<dbReference type="EMBL" id="JAAGAX010000017">
    <property type="protein sequence ID" value="KAF2285866.1"/>
    <property type="molecule type" value="Genomic_DNA"/>
</dbReference>
<keyword evidence="1" id="KW-0479">Metal-binding</keyword>
<keyword evidence="2" id="KW-0460">Magnesium</keyword>
<evidence type="ECO:0000256" key="1">
    <source>
        <dbReference type="ARBA" id="ARBA00022723"/>
    </source>
</evidence>
<name>A0A6A6KCL2_HEVBR</name>
<dbReference type="InterPro" id="IPR005630">
    <property type="entry name" value="Terpene_synthase_metal-bd"/>
</dbReference>
<proteinExistence type="predicted"/>
<gene>
    <name evidence="5" type="ORF">GH714_008516</name>
</gene>
<dbReference type="Pfam" id="PF03936">
    <property type="entry name" value="Terpene_synth_C"/>
    <property type="match status" value="1"/>
</dbReference>
<protein>
    <recommendedName>
        <fullName evidence="4">Terpene synthase metal-binding domain-containing protein</fullName>
    </recommendedName>
</protein>
<reference evidence="5 6" key="1">
    <citation type="journal article" date="2020" name="Mol. Plant">
        <title>The Chromosome-Based Rubber Tree Genome Provides New Insights into Spurge Genome Evolution and Rubber Biosynthesis.</title>
        <authorList>
            <person name="Liu J."/>
            <person name="Shi C."/>
            <person name="Shi C.C."/>
            <person name="Li W."/>
            <person name="Zhang Q.J."/>
            <person name="Zhang Y."/>
            <person name="Li K."/>
            <person name="Lu H.F."/>
            <person name="Shi C."/>
            <person name="Zhu S.T."/>
            <person name="Xiao Z.Y."/>
            <person name="Nan H."/>
            <person name="Yue Y."/>
            <person name="Zhu X.G."/>
            <person name="Wu Y."/>
            <person name="Hong X.N."/>
            <person name="Fan G.Y."/>
            <person name="Tong Y."/>
            <person name="Zhang D."/>
            <person name="Mao C.L."/>
            <person name="Liu Y.L."/>
            <person name="Hao S.J."/>
            <person name="Liu W.Q."/>
            <person name="Lv M.Q."/>
            <person name="Zhang H.B."/>
            <person name="Liu Y."/>
            <person name="Hu-Tang G.R."/>
            <person name="Wang J.P."/>
            <person name="Wang J.H."/>
            <person name="Sun Y.H."/>
            <person name="Ni S.B."/>
            <person name="Chen W.B."/>
            <person name="Zhang X.C."/>
            <person name="Jiao Y.N."/>
            <person name="Eichler E.E."/>
            <person name="Li G.H."/>
            <person name="Liu X."/>
            <person name="Gao L.Z."/>
        </authorList>
    </citation>
    <scope>NUCLEOTIDE SEQUENCE [LARGE SCALE GENOMIC DNA]</scope>
    <source>
        <strain evidence="6">cv. GT1</strain>
        <tissue evidence="5">Leaf</tissue>
    </source>
</reference>
<dbReference type="PANTHER" id="PTHR31225">
    <property type="entry name" value="OS04G0344100 PROTEIN-RELATED"/>
    <property type="match status" value="1"/>
</dbReference>
<organism evidence="5 6">
    <name type="scientific">Hevea brasiliensis</name>
    <name type="common">Para rubber tree</name>
    <name type="synonym">Siphonia brasiliensis</name>
    <dbReference type="NCBI Taxonomy" id="3981"/>
    <lineage>
        <taxon>Eukaryota</taxon>
        <taxon>Viridiplantae</taxon>
        <taxon>Streptophyta</taxon>
        <taxon>Embryophyta</taxon>
        <taxon>Tracheophyta</taxon>
        <taxon>Spermatophyta</taxon>
        <taxon>Magnoliopsida</taxon>
        <taxon>eudicotyledons</taxon>
        <taxon>Gunneridae</taxon>
        <taxon>Pentapetalae</taxon>
        <taxon>rosids</taxon>
        <taxon>fabids</taxon>
        <taxon>Malpighiales</taxon>
        <taxon>Euphorbiaceae</taxon>
        <taxon>Crotonoideae</taxon>
        <taxon>Micrandreae</taxon>
        <taxon>Hevea</taxon>
    </lineage>
</organism>
<evidence type="ECO:0000313" key="6">
    <source>
        <dbReference type="Proteomes" id="UP000467840"/>
    </source>
</evidence>
<dbReference type="Proteomes" id="UP000467840">
    <property type="component" value="Chromosome 3"/>
</dbReference>
<dbReference type="SUPFAM" id="SSF48576">
    <property type="entry name" value="Terpenoid synthases"/>
    <property type="match status" value="1"/>
</dbReference>
<dbReference type="InterPro" id="IPR050148">
    <property type="entry name" value="Terpene_synthase-like"/>
</dbReference>
<keyword evidence="6" id="KW-1185">Reference proteome</keyword>
<feature type="domain" description="Terpene synthase metal-binding" evidence="4">
    <location>
        <begin position="2"/>
        <end position="82"/>
    </location>
</feature>
<dbReference type="Gene3D" id="1.10.600.10">
    <property type="entry name" value="Farnesyl Diphosphate Synthase"/>
    <property type="match status" value="2"/>
</dbReference>
<evidence type="ECO:0000313" key="5">
    <source>
        <dbReference type="EMBL" id="KAF2285866.1"/>
    </source>
</evidence>
<evidence type="ECO:0000259" key="4">
    <source>
        <dbReference type="Pfam" id="PF03936"/>
    </source>
</evidence>
<dbReference type="InterPro" id="IPR008949">
    <property type="entry name" value="Isoprenoid_synthase_dom_sf"/>
</dbReference>
<sequence length="152" mass="17159">MLRSYLAEAKWRNEGYVPTVEEYLQVSLISSGYPMVTTTSFLSMGKVATTDAFGGCPMTLRLLALSLLCRLMNDIHGVSEEETVKLFREEIANAWKDINEEWLKPTPAPMPLLERIMNLARAMDVIYKDGDGFTNSYILKDYVASLLKDPVL</sequence>
<accession>A0A6A6KCL2</accession>
<evidence type="ECO:0000256" key="2">
    <source>
        <dbReference type="ARBA" id="ARBA00022842"/>
    </source>
</evidence>
<dbReference type="GO" id="GO:0000287">
    <property type="term" value="F:magnesium ion binding"/>
    <property type="evidence" value="ECO:0007669"/>
    <property type="project" value="InterPro"/>
</dbReference>
<dbReference type="PANTHER" id="PTHR31225:SF93">
    <property type="entry name" value="ALPHA-HUMULENE_(-)-(E)-BETA-CARYOPHYLLENE SYNTHASE"/>
    <property type="match status" value="1"/>
</dbReference>
<dbReference type="GO" id="GO:0016114">
    <property type="term" value="P:terpenoid biosynthetic process"/>
    <property type="evidence" value="ECO:0007669"/>
    <property type="project" value="InterPro"/>
</dbReference>
<dbReference type="AlphaFoldDB" id="A0A6A6KCL2"/>
<keyword evidence="3" id="KW-0456">Lyase</keyword>
<dbReference type="GO" id="GO:0010333">
    <property type="term" value="F:terpene synthase activity"/>
    <property type="evidence" value="ECO:0007669"/>
    <property type="project" value="InterPro"/>
</dbReference>